<keyword evidence="2" id="KW-1185">Reference proteome</keyword>
<reference evidence="1 2" key="1">
    <citation type="submission" date="2019-01" db="EMBL/GenBank/DDBJ databases">
        <authorList>
            <person name="Chen W.-M."/>
        </authorList>
    </citation>
    <scope>NUCLEOTIDE SEQUENCE [LARGE SCALE GENOMIC DNA]</scope>
    <source>
        <strain evidence="1 2">TER-1</strain>
    </source>
</reference>
<dbReference type="InterPro" id="IPR024532">
    <property type="entry name" value="DUF3830"/>
</dbReference>
<evidence type="ECO:0000313" key="2">
    <source>
        <dbReference type="Proteomes" id="UP000286997"/>
    </source>
</evidence>
<accession>A0A437NVM3</accession>
<organism evidence="1 2">
    <name type="scientific">Methylobacterium oryzihabitans</name>
    <dbReference type="NCBI Taxonomy" id="2499852"/>
    <lineage>
        <taxon>Bacteria</taxon>
        <taxon>Pseudomonadati</taxon>
        <taxon>Pseudomonadota</taxon>
        <taxon>Alphaproteobacteria</taxon>
        <taxon>Hyphomicrobiales</taxon>
        <taxon>Methylobacteriaceae</taxon>
        <taxon>Methylobacterium</taxon>
    </lineage>
</organism>
<dbReference type="Gene3D" id="2.40.100.20">
    <property type="match status" value="1"/>
</dbReference>
<protein>
    <submittedName>
        <fullName evidence="1">DUF3830 family protein</fullName>
    </submittedName>
</protein>
<name>A0A437NVM3_9HYPH</name>
<dbReference type="OrthoDB" id="2082589at2"/>
<comment type="caution">
    <text evidence="1">The sequence shown here is derived from an EMBL/GenBank/DDBJ whole genome shotgun (WGS) entry which is preliminary data.</text>
</comment>
<dbReference type="Pfam" id="PF12903">
    <property type="entry name" value="DUF3830"/>
    <property type="match status" value="1"/>
</dbReference>
<gene>
    <name evidence="1" type="ORF">EOE48_24895</name>
</gene>
<dbReference type="RefSeq" id="WP_127733582.1">
    <property type="nucleotide sequence ID" value="NZ_SACP01000036.1"/>
</dbReference>
<dbReference type="Proteomes" id="UP000286997">
    <property type="component" value="Unassembled WGS sequence"/>
</dbReference>
<sequence>MQELKIKAGPYDLMGRLEMEKAPQTCAAFLNALPFVSEIVHVRWSGEGVWMPLGDLDFGVGYENHTSYPAPGQMILYPGGISETEILLAYGGVHFASKVGQLAGNHFLTITQGIEHVYDLGRMTLYKGAQPIRFEQP</sequence>
<dbReference type="AlphaFoldDB" id="A0A437NVM3"/>
<dbReference type="EMBL" id="SACP01000036">
    <property type="protein sequence ID" value="RVU14077.1"/>
    <property type="molecule type" value="Genomic_DNA"/>
</dbReference>
<proteinExistence type="predicted"/>
<evidence type="ECO:0000313" key="1">
    <source>
        <dbReference type="EMBL" id="RVU14077.1"/>
    </source>
</evidence>